<dbReference type="AlphaFoldDB" id="A0A6C0CLK2"/>
<proteinExistence type="predicted"/>
<feature type="transmembrane region" description="Helical" evidence="1">
    <location>
        <begin position="39"/>
        <end position="57"/>
    </location>
</feature>
<evidence type="ECO:0000313" key="2">
    <source>
        <dbReference type="EMBL" id="QHT05173.1"/>
    </source>
</evidence>
<evidence type="ECO:0000256" key="1">
    <source>
        <dbReference type="SAM" id="Phobius"/>
    </source>
</evidence>
<sequence>MRRAQWTEDLDVRSIRTPVHARNDPHQPPSATVALRNKIMLISFGISLLYCIIAISLLYQNQYFIPILSIGSIGVFVLSIFVLHDTYNK</sequence>
<accession>A0A6C0CLK2</accession>
<keyword evidence="1" id="KW-1133">Transmembrane helix</keyword>
<keyword evidence="1" id="KW-0472">Membrane</keyword>
<name>A0A6C0CLK2_9ZZZZ</name>
<reference evidence="2" key="1">
    <citation type="journal article" date="2020" name="Nature">
        <title>Giant virus diversity and host interactions through global metagenomics.</title>
        <authorList>
            <person name="Schulz F."/>
            <person name="Roux S."/>
            <person name="Paez-Espino D."/>
            <person name="Jungbluth S."/>
            <person name="Walsh D.A."/>
            <person name="Denef V.J."/>
            <person name="McMahon K.D."/>
            <person name="Konstantinidis K.T."/>
            <person name="Eloe-Fadrosh E.A."/>
            <person name="Kyrpides N.C."/>
            <person name="Woyke T."/>
        </authorList>
    </citation>
    <scope>NUCLEOTIDE SEQUENCE</scope>
    <source>
        <strain evidence="2">GVMAG-M-3300021354-14</strain>
    </source>
</reference>
<protein>
    <submittedName>
        <fullName evidence="2">Uncharacterized protein</fullName>
    </submittedName>
</protein>
<organism evidence="2">
    <name type="scientific">viral metagenome</name>
    <dbReference type="NCBI Taxonomy" id="1070528"/>
    <lineage>
        <taxon>unclassified sequences</taxon>
        <taxon>metagenomes</taxon>
        <taxon>organismal metagenomes</taxon>
    </lineage>
</organism>
<feature type="transmembrane region" description="Helical" evidence="1">
    <location>
        <begin position="63"/>
        <end position="83"/>
    </location>
</feature>
<keyword evidence="1" id="KW-0812">Transmembrane</keyword>
<dbReference type="EMBL" id="MN739450">
    <property type="protein sequence ID" value="QHT05173.1"/>
    <property type="molecule type" value="Genomic_DNA"/>
</dbReference>